<gene>
    <name evidence="2" type="ORF">MM59RIKEN_01660</name>
</gene>
<name>A0A810Q9B5_9FIRM</name>
<dbReference type="RefSeq" id="WP_213542454.1">
    <property type="nucleotide sequence ID" value="NZ_AP023420.1"/>
</dbReference>
<sequence>MSEACPGCGQIMEHGFLQTGGGTAAFVKGPRMLMLREDQGDIRLPVSRLTKACPAWYCARCRKLIVSWGQENAGAELERASRGNL</sequence>
<evidence type="ECO:0000313" key="2">
    <source>
        <dbReference type="EMBL" id="BCK82847.1"/>
    </source>
</evidence>
<dbReference type="Proteomes" id="UP000679848">
    <property type="component" value="Chromosome"/>
</dbReference>
<organism evidence="2 3">
    <name type="scientific">Pusillibacter faecalis</name>
    <dbReference type="NCBI Taxonomy" id="2714358"/>
    <lineage>
        <taxon>Bacteria</taxon>
        <taxon>Bacillati</taxon>
        <taxon>Bacillota</taxon>
        <taxon>Clostridia</taxon>
        <taxon>Eubacteriales</taxon>
        <taxon>Oscillospiraceae</taxon>
        <taxon>Pusillibacter</taxon>
    </lineage>
</organism>
<accession>A0A810Q9B5</accession>
<protein>
    <recommendedName>
        <fullName evidence="1">DUF6487 domain-containing protein</fullName>
    </recommendedName>
</protein>
<dbReference type="KEGG" id="pfaa:MM59RIKEN_01660"/>
<dbReference type="InterPro" id="IPR045504">
    <property type="entry name" value="DUF6487"/>
</dbReference>
<dbReference type="AlphaFoldDB" id="A0A810Q9B5"/>
<feature type="domain" description="DUF6487" evidence="1">
    <location>
        <begin position="5"/>
        <end position="67"/>
    </location>
</feature>
<evidence type="ECO:0000313" key="3">
    <source>
        <dbReference type="Proteomes" id="UP000679848"/>
    </source>
</evidence>
<dbReference type="EMBL" id="AP023420">
    <property type="protein sequence ID" value="BCK82847.1"/>
    <property type="molecule type" value="Genomic_DNA"/>
</dbReference>
<evidence type="ECO:0000259" key="1">
    <source>
        <dbReference type="Pfam" id="PF20097"/>
    </source>
</evidence>
<reference evidence="2" key="1">
    <citation type="submission" date="2020-09" db="EMBL/GenBank/DDBJ databases">
        <title>New species isolated from human feces.</title>
        <authorList>
            <person name="Kitahara M."/>
            <person name="Shigeno Y."/>
            <person name="Shime M."/>
            <person name="Matsumoto Y."/>
            <person name="Nakamura S."/>
            <person name="Motooka D."/>
            <person name="Fukuoka S."/>
            <person name="Nishikawa H."/>
            <person name="Benno Y."/>
        </authorList>
    </citation>
    <scope>NUCLEOTIDE SEQUENCE</scope>
    <source>
        <strain evidence="2">MM59</strain>
    </source>
</reference>
<proteinExistence type="predicted"/>
<dbReference type="Pfam" id="PF20097">
    <property type="entry name" value="DUF6487"/>
    <property type="match status" value="1"/>
</dbReference>
<keyword evidence="3" id="KW-1185">Reference proteome</keyword>